<dbReference type="AlphaFoldDB" id="A0A1E3VQG2"/>
<dbReference type="STRING" id="1774970.AUC70_02490"/>
<organism evidence="1 2">
    <name type="scientific">Methyloceanibacter stevinii</name>
    <dbReference type="NCBI Taxonomy" id="1774970"/>
    <lineage>
        <taxon>Bacteria</taxon>
        <taxon>Pseudomonadati</taxon>
        <taxon>Pseudomonadota</taxon>
        <taxon>Alphaproteobacteria</taxon>
        <taxon>Hyphomicrobiales</taxon>
        <taxon>Hyphomicrobiaceae</taxon>
        <taxon>Methyloceanibacter</taxon>
    </lineage>
</organism>
<protein>
    <submittedName>
        <fullName evidence="1">Uncharacterized protein</fullName>
    </submittedName>
</protein>
<reference evidence="1 2" key="1">
    <citation type="journal article" date="2016" name="Environ. Microbiol.">
        <title>New Methyloceanibacter diversity from North Sea sediments includes methanotroph containing solely the soluble methane monooxygenase.</title>
        <authorList>
            <person name="Vekeman B."/>
            <person name="Kerckhof F.M."/>
            <person name="Cremers G."/>
            <person name="de Vos P."/>
            <person name="Vandamme P."/>
            <person name="Boon N."/>
            <person name="Op den Camp H.J."/>
            <person name="Heylen K."/>
        </authorList>
    </citation>
    <scope>NUCLEOTIDE SEQUENCE [LARGE SCALE GENOMIC DNA]</scope>
    <source>
        <strain evidence="1 2">R-67176</strain>
    </source>
</reference>
<accession>A0A1E3VQG2</accession>
<name>A0A1E3VQG2_9HYPH</name>
<evidence type="ECO:0000313" key="1">
    <source>
        <dbReference type="EMBL" id="ODR95764.1"/>
    </source>
</evidence>
<comment type="caution">
    <text evidence="1">The sequence shown here is derived from an EMBL/GenBank/DDBJ whole genome shotgun (WGS) entry which is preliminary data.</text>
</comment>
<proteinExistence type="predicted"/>
<gene>
    <name evidence="1" type="ORF">AUC70_02490</name>
</gene>
<dbReference type="EMBL" id="LPWE01000010">
    <property type="protein sequence ID" value="ODR95764.1"/>
    <property type="molecule type" value="Genomic_DNA"/>
</dbReference>
<evidence type="ECO:0000313" key="2">
    <source>
        <dbReference type="Proteomes" id="UP000094172"/>
    </source>
</evidence>
<sequence length="84" mass="9477">MVGAAWLAATPANAAPVPLSGTAAHTIAEDAGSMVTTVAKRKRKTVRRSTRNCGWQCKRYRRPYQYRYWKFYYPYGGPLFSSGR</sequence>
<dbReference type="Proteomes" id="UP000094172">
    <property type="component" value="Unassembled WGS sequence"/>
</dbReference>
<keyword evidence="2" id="KW-1185">Reference proteome</keyword>